<protein>
    <recommendedName>
        <fullName evidence="3">Protein kinase domain-containing protein</fullName>
    </recommendedName>
</protein>
<organism evidence="1 2">
    <name type="scientific">Rhizoctonia solani</name>
    <dbReference type="NCBI Taxonomy" id="456999"/>
    <lineage>
        <taxon>Eukaryota</taxon>
        <taxon>Fungi</taxon>
        <taxon>Dikarya</taxon>
        <taxon>Basidiomycota</taxon>
        <taxon>Agaricomycotina</taxon>
        <taxon>Agaricomycetes</taxon>
        <taxon>Cantharellales</taxon>
        <taxon>Ceratobasidiaceae</taxon>
        <taxon>Rhizoctonia</taxon>
    </lineage>
</organism>
<dbReference type="SUPFAM" id="SSF56112">
    <property type="entry name" value="Protein kinase-like (PK-like)"/>
    <property type="match status" value="1"/>
</dbReference>
<dbReference type="AlphaFoldDB" id="A0A8H3HUA0"/>
<evidence type="ECO:0000313" key="2">
    <source>
        <dbReference type="Proteomes" id="UP000663827"/>
    </source>
</evidence>
<evidence type="ECO:0000313" key="1">
    <source>
        <dbReference type="EMBL" id="CAE7123982.1"/>
    </source>
</evidence>
<dbReference type="Proteomes" id="UP000663827">
    <property type="component" value="Unassembled WGS sequence"/>
</dbReference>
<evidence type="ECO:0008006" key="3">
    <source>
        <dbReference type="Google" id="ProtNLM"/>
    </source>
</evidence>
<sequence length="309" mass="34591">MSEDTHTTAVPCPYVLGATFKLEISPPHGDPFIAEANVTHVFSPFTMSSAMKVALTPESDSTALPSEAVLKVYDRRFADDMREQYCINPPTTEGEAQYVRYLASHDVAETEDQVCELGEHISEDEPEPLGLDERIAAILIQPFFGSETTTYSTLSDLQGKYIPTFYGTIRFIDGSPVTLDMTVPGILIEFIPGTNLSQIDPTNTDLDTVCSTALDLVYTCSDRNILNRGVRLENFIVKPNGSEVVMIDFGHCRLRREDEDDQEWGEARWEEDEAGAVGWVARDRFGWNYAGGRKIDFDFELYVSKEREG</sequence>
<name>A0A8H3HUA0_9AGAM</name>
<dbReference type="EMBL" id="CAJNJQ010001162">
    <property type="protein sequence ID" value="CAE7123982.1"/>
    <property type="molecule type" value="Genomic_DNA"/>
</dbReference>
<reference evidence="1" key="1">
    <citation type="submission" date="2021-01" db="EMBL/GenBank/DDBJ databases">
        <authorList>
            <person name="Kaushik A."/>
        </authorList>
    </citation>
    <scope>NUCLEOTIDE SEQUENCE</scope>
    <source>
        <strain evidence="1">AG5</strain>
    </source>
</reference>
<comment type="caution">
    <text evidence="1">The sequence shown here is derived from an EMBL/GenBank/DDBJ whole genome shotgun (WGS) entry which is preliminary data.</text>
</comment>
<dbReference type="InterPro" id="IPR011009">
    <property type="entry name" value="Kinase-like_dom_sf"/>
</dbReference>
<gene>
    <name evidence="1" type="ORF">RDB_LOCUS58173</name>
</gene>
<proteinExistence type="predicted"/>
<accession>A0A8H3HUA0</accession>